<name>A0AAE0LNH0_9PEZI</name>
<reference evidence="1" key="2">
    <citation type="submission" date="2023-06" db="EMBL/GenBank/DDBJ databases">
        <authorList>
            <consortium name="Lawrence Berkeley National Laboratory"/>
            <person name="Haridas S."/>
            <person name="Hensen N."/>
            <person name="Bonometti L."/>
            <person name="Westerberg I."/>
            <person name="Brannstrom I.O."/>
            <person name="Guillou S."/>
            <person name="Cros-Aarteil S."/>
            <person name="Calhoun S."/>
            <person name="Kuo A."/>
            <person name="Mondo S."/>
            <person name="Pangilinan J."/>
            <person name="Riley R."/>
            <person name="Labutti K."/>
            <person name="Andreopoulos B."/>
            <person name="Lipzen A."/>
            <person name="Chen C."/>
            <person name="Yanf M."/>
            <person name="Daum C."/>
            <person name="Ng V."/>
            <person name="Clum A."/>
            <person name="Steindorff A."/>
            <person name="Ohm R."/>
            <person name="Martin F."/>
            <person name="Silar P."/>
            <person name="Natvig D."/>
            <person name="Lalanne C."/>
            <person name="Gautier V."/>
            <person name="Ament-Velasquez S.L."/>
            <person name="Kruys A."/>
            <person name="Hutchinson M.I."/>
            <person name="Powell A.J."/>
            <person name="Barry K."/>
            <person name="Miller A.N."/>
            <person name="Grigoriev I.V."/>
            <person name="Debuchy R."/>
            <person name="Gladieux P."/>
            <person name="Thoren M.H."/>
            <person name="Johannesson H."/>
        </authorList>
    </citation>
    <scope>NUCLEOTIDE SEQUENCE</scope>
    <source>
        <strain evidence="1">CBS 168.71</strain>
    </source>
</reference>
<dbReference type="EMBL" id="JAUEPN010000008">
    <property type="protein sequence ID" value="KAK3291961.1"/>
    <property type="molecule type" value="Genomic_DNA"/>
</dbReference>
<dbReference type="GeneID" id="87844718"/>
<protein>
    <submittedName>
        <fullName evidence="1">Uncharacterized protein</fullName>
    </submittedName>
</protein>
<keyword evidence="2" id="KW-1185">Reference proteome</keyword>
<organism evidence="1 2">
    <name type="scientific">Chaetomium fimeti</name>
    <dbReference type="NCBI Taxonomy" id="1854472"/>
    <lineage>
        <taxon>Eukaryota</taxon>
        <taxon>Fungi</taxon>
        <taxon>Dikarya</taxon>
        <taxon>Ascomycota</taxon>
        <taxon>Pezizomycotina</taxon>
        <taxon>Sordariomycetes</taxon>
        <taxon>Sordariomycetidae</taxon>
        <taxon>Sordariales</taxon>
        <taxon>Chaetomiaceae</taxon>
        <taxon>Chaetomium</taxon>
    </lineage>
</organism>
<evidence type="ECO:0000313" key="1">
    <source>
        <dbReference type="EMBL" id="KAK3291961.1"/>
    </source>
</evidence>
<dbReference type="Proteomes" id="UP001278766">
    <property type="component" value="Unassembled WGS sequence"/>
</dbReference>
<accession>A0AAE0LNH0</accession>
<proteinExistence type="predicted"/>
<reference evidence="1" key="1">
    <citation type="journal article" date="2023" name="Mol. Phylogenet. Evol.">
        <title>Genome-scale phylogeny and comparative genomics of the fungal order Sordariales.</title>
        <authorList>
            <person name="Hensen N."/>
            <person name="Bonometti L."/>
            <person name="Westerberg I."/>
            <person name="Brannstrom I.O."/>
            <person name="Guillou S."/>
            <person name="Cros-Aarteil S."/>
            <person name="Calhoun S."/>
            <person name="Haridas S."/>
            <person name="Kuo A."/>
            <person name="Mondo S."/>
            <person name="Pangilinan J."/>
            <person name="Riley R."/>
            <person name="LaButti K."/>
            <person name="Andreopoulos B."/>
            <person name="Lipzen A."/>
            <person name="Chen C."/>
            <person name="Yan M."/>
            <person name="Daum C."/>
            <person name="Ng V."/>
            <person name="Clum A."/>
            <person name="Steindorff A."/>
            <person name="Ohm R.A."/>
            <person name="Martin F."/>
            <person name="Silar P."/>
            <person name="Natvig D.O."/>
            <person name="Lalanne C."/>
            <person name="Gautier V."/>
            <person name="Ament-Velasquez S.L."/>
            <person name="Kruys A."/>
            <person name="Hutchinson M.I."/>
            <person name="Powell A.J."/>
            <person name="Barry K."/>
            <person name="Miller A.N."/>
            <person name="Grigoriev I.V."/>
            <person name="Debuchy R."/>
            <person name="Gladieux P."/>
            <person name="Hiltunen Thoren M."/>
            <person name="Johannesson H."/>
        </authorList>
    </citation>
    <scope>NUCLEOTIDE SEQUENCE</scope>
    <source>
        <strain evidence="1">CBS 168.71</strain>
    </source>
</reference>
<dbReference type="RefSeq" id="XP_062655475.1">
    <property type="nucleotide sequence ID" value="XM_062807770.1"/>
</dbReference>
<sequence length="514" mass="57678">MRYSHVPDAPSVSQRLLITPYDGAACRAALRGEQVPLNLGNDVARAALEVFNRARNARRIMSNSIPPIEIMPDEAHYPYCIWYPDLADEATYRALFERYPKMRYQIGRACAVAGYDELYSELKILPDVSIAEEARENRDNAGAQRIYQQIMAAPTRYRVMDDGIPGIQIQIPPVPAVLNADTAVRATLDVRRQYCESFHPDNHFFNITEDHHIGETDAFPPPALLGPDDIALFLCPLKPDLPSMNKTLLTLHAAATGNIDRYAQLRRRDLQPAATRVHGVRFEVVCLARGCHASSGMAAWLASTPAFLNGLGLHERERVMLWRAIRARRIMDGVRDAAVFSGAVPDAELPYWIWRPALPPAGLLRELAVVRPVMRPQIVRACIAAGYKDVYDEVMEMGGPGGRVTPDRLMLREARRAGDHYFKEDLLRRGERLGVKRLAVCEGYQNWMDAPSPWEREVELGCTSLSFLRDSTSELHSDDGDHKFDRGFFDGFDVSLDKINFMLSQQGGPGVPEL</sequence>
<comment type="caution">
    <text evidence="1">The sequence shown here is derived from an EMBL/GenBank/DDBJ whole genome shotgun (WGS) entry which is preliminary data.</text>
</comment>
<evidence type="ECO:0000313" key="2">
    <source>
        <dbReference type="Proteomes" id="UP001278766"/>
    </source>
</evidence>
<dbReference type="AlphaFoldDB" id="A0AAE0LNH0"/>
<gene>
    <name evidence="1" type="ORF">B0H64DRAFT_468800</name>
</gene>